<reference evidence="1 2" key="1">
    <citation type="submission" date="2016-03" db="EMBL/GenBank/DDBJ databases">
        <title>Genome sequence of Providencia stuartii strain, isolated from the salivary glands of larval Lucilia sericata.</title>
        <authorList>
            <person name="Yuan Y."/>
            <person name="Zhang Y."/>
            <person name="Fu S."/>
            <person name="Crippen T.L."/>
            <person name="Visi D."/>
            <person name="Benbow M.E."/>
            <person name="Allen M."/>
            <person name="Tomberlin J.K."/>
            <person name="Sze S.-H."/>
            <person name="Tarone A.M."/>
        </authorList>
    </citation>
    <scope>NUCLEOTIDE SEQUENCE [LARGE SCALE GENOMIC DNA]</scope>
    <source>
        <strain evidence="1 2">Crippen</strain>
    </source>
</reference>
<dbReference type="Proteomes" id="UP000179588">
    <property type="component" value="Unassembled WGS sequence"/>
</dbReference>
<evidence type="ECO:0000313" key="1">
    <source>
        <dbReference type="EMBL" id="OHT25004.1"/>
    </source>
</evidence>
<comment type="caution">
    <text evidence="1">The sequence shown here is derived from an EMBL/GenBank/DDBJ whole genome shotgun (WGS) entry which is preliminary data.</text>
</comment>
<organism evidence="1 2">
    <name type="scientific">Providencia stuartii</name>
    <dbReference type="NCBI Taxonomy" id="588"/>
    <lineage>
        <taxon>Bacteria</taxon>
        <taxon>Pseudomonadati</taxon>
        <taxon>Pseudomonadota</taxon>
        <taxon>Gammaproteobacteria</taxon>
        <taxon>Enterobacterales</taxon>
        <taxon>Morganellaceae</taxon>
        <taxon>Providencia</taxon>
    </lineage>
</organism>
<protein>
    <recommendedName>
        <fullName evidence="3">Bacteriophage protein</fullName>
    </recommendedName>
</protein>
<keyword evidence="2" id="KW-1185">Reference proteome</keyword>
<dbReference type="NCBIfam" id="NF047561">
    <property type="entry name" value="orf58_phage_fam"/>
    <property type="match status" value="1"/>
</dbReference>
<evidence type="ECO:0008006" key="3">
    <source>
        <dbReference type="Google" id="ProtNLM"/>
    </source>
</evidence>
<dbReference type="AlphaFoldDB" id="A0A1S1HRQ3"/>
<dbReference type="EMBL" id="LVIE01000090">
    <property type="protein sequence ID" value="OHT25004.1"/>
    <property type="molecule type" value="Genomic_DNA"/>
</dbReference>
<sequence length="316" mass="34914">MSKNWIRECQIIVADEKGEGIDLSELRVTFNITRPNFAYPTTAIVKVFNLNKETENKLRQYEFKQIVIVAGYQDNSSQIFSGQIQYTYSGRDNATDTYVVIQSAESDQAYNNAIVSTTIAGGYTQDTVDKVLMKSVEKYGVLAGMRGEFTDTVAPRGKVLFGMHRDEMTRFAVQNGADWRYSSNSLEVVPKSNYINEIILNYDTGLVGTPEQTIGGGINVTCMINPNIKPGTLIQLDNSGINLAGLSNKEIGLYGSHSGTTEQPSPLDIDGEYKVINVSYYGDTRGNTWYQELICIARSVETKLGPAAIQAMAVEE</sequence>
<accession>A0A1S1HRQ3</accession>
<gene>
    <name evidence="1" type="ORF">A3Q29_16545</name>
</gene>
<proteinExistence type="predicted"/>
<evidence type="ECO:0000313" key="2">
    <source>
        <dbReference type="Proteomes" id="UP000179588"/>
    </source>
</evidence>
<name>A0A1S1HRQ3_PROST</name>